<evidence type="ECO:0000256" key="1">
    <source>
        <dbReference type="ARBA" id="ARBA00004651"/>
    </source>
</evidence>
<feature type="transmembrane region" description="Helical" evidence="8">
    <location>
        <begin position="187"/>
        <end position="208"/>
    </location>
</feature>
<dbReference type="InterPro" id="IPR013525">
    <property type="entry name" value="ABC2_TM"/>
</dbReference>
<gene>
    <name evidence="10" type="ORF">AWB72_03632</name>
</gene>
<feature type="transmembrane region" description="Helical" evidence="8">
    <location>
        <begin position="28"/>
        <end position="48"/>
    </location>
</feature>
<evidence type="ECO:0000313" key="11">
    <source>
        <dbReference type="Proteomes" id="UP000198263"/>
    </source>
</evidence>
<feature type="transmembrane region" description="Helical" evidence="8">
    <location>
        <begin position="235"/>
        <end position="260"/>
    </location>
</feature>
<evidence type="ECO:0000256" key="5">
    <source>
        <dbReference type="ARBA" id="ARBA00022692"/>
    </source>
</evidence>
<dbReference type="PANTHER" id="PTHR30294">
    <property type="entry name" value="MEMBRANE COMPONENT OF ABC TRANSPORTER YHHJ-RELATED"/>
    <property type="match status" value="1"/>
</dbReference>
<comment type="subcellular location">
    <subcellularLocation>
        <location evidence="1">Cell membrane</location>
        <topology evidence="1">Multi-pass membrane protein</topology>
    </subcellularLocation>
</comment>
<proteinExistence type="inferred from homology"/>
<comment type="caution">
    <text evidence="10">The sequence shown here is derived from an EMBL/GenBank/DDBJ whole genome shotgun (WGS) entry which is preliminary data.</text>
</comment>
<evidence type="ECO:0000256" key="7">
    <source>
        <dbReference type="ARBA" id="ARBA00023136"/>
    </source>
</evidence>
<evidence type="ECO:0000256" key="8">
    <source>
        <dbReference type="SAM" id="Phobius"/>
    </source>
</evidence>
<dbReference type="GO" id="GO:0140359">
    <property type="term" value="F:ABC-type transporter activity"/>
    <property type="evidence" value="ECO:0007669"/>
    <property type="project" value="InterPro"/>
</dbReference>
<keyword evidence="3" id="KW-0813">Transport</keyword>
<dbReference type="Gene3D" id="3.40.1710.10">
    <property type="entry name" value="abc type-2 transporter like domain"/>
    <property type="match status" value="1"/>
</dbReference>
<evidence type="ECO:0000256" key="6">
    <source>
        <dbReference type="ARBA" id="ARBA00022989"/>
    </source>
</evidence>
<dbReference type="GO" id="GO:0005886">
    <property type="term" value="C:plasma membrane"/>
    <property type="evidence" value="ECO:0007669"/>
    <property type="project" value="UniProtKB-SubCell"/>
</dbReference>
<evidence type="ECO:0000313" key="10">
    <source>
        <dbReference type="EMBL" id="SAL36538.1"/>
    </source>
</evidence>
<organism evidence="10 11">
    <name type="scientific">Caballeronia concitans</name>
    <dbReference type="NCBI Taxonomy" id="1777133"/>
    <lineage>
        <taxon>Bacteria</taxon>
        <taxon>Pseudomonadati</taxon>
        <taxon>Pseudomonadota</taxon>
        <taxon>Betaproteobacteria</taxon>
        <taxon>Burkholderiales</taxon>
        <taxon>Burkholderiaceae</taxon>
        <taxon>Caballeronia</taxon>
    </lineage>
</organism>
<feature type="domain" description="ABC transmembrane type-2" evidence="9">
    <location>
        <begin position="149"/>
        <end position="378"/>
    </location>
</feature>
<reference evidence="10 11" key="1">
    <citation type="submission" date="2016-01" db="EMBL/GenBank/DDBJ databases">
        <authorList>
            <person name="Peeters C."/>
        </authorList>
    </citation>
    <scope>NUCLEOTIDE SEQUENCE [LARGE SCALE GENOMIC DNA]</scope>
    <source>
        <strain evidence="10">LMG 29315</strain>
    </source>
</reference>
<dbReference type="Pfam" id="PF12698">
    <property type="entry name" value="ABC2_membrane_3"/>
    <property type="match status" value="1"/>
</dbReference>
<keyword evidence="5 8" id="KW-0812">Transmembrane</keyword>
<evidence type="ECO:0000259" key="9">
    <source>
        <dbReference type="PROSITE" id="PS51012"/>
    </source>
</evidence>
<feature type="transmembrane region" description="Helical" evidence="8">
    <location>
        <begin position="357"/>
        <end position="375"/>
    </location>
</feature>
<protein>
    <submittedName>
        <fullName evidence="10">ABC-2 type transporter</fullName>
    </submittedName>
</protein>
<dbReference type="InterPro" id="IPR047817">
    <property type="entry name" value="ABC2_TM_bact-type"/>
</dbReference>
<feature type="transmembrane region" description="Helical" evidence="8">
    <location>
        <begin position="266"/>
        <end position="289"/>
    </location>
</feature>
<evidence type="ECO:0000256" key="2">
    <source>
        <dbReference type="ARBA" id="ARBA00007783"/>
    </source>
</evidence>
<dbReference type="AlphaFoldDB" id="A0A658R014"/>
<dbReference type="RefSeq" id="WP_040050537.1">
    <property type="nucleotide sequence ID" value="NZ_FCNV02000008.1"/>
</dbReference>
<keyword evidence="4" id="KW-1003">Cell membrane</keyword>
<feature type="transmembrane region" description="Helical" evidence="8">
    <location>
        <begin position="301"/>
        <end position="320"/>
    </location>
</feature>
<sequence length="380" mass="42314">MSARVRFSVTRWWSIVLKEFLQLRRDRITFAMIVGLPIIQLALFGYAINTDPKHLPTAIIAGENSTFSRSFIAAMRNSEYFDIVETLPDDEAGRRALAQGRVLFVLNIPTDFSRRLLRGERPALLVEADATDPTAVSRATSALSGLVASVESKDITGPLARLAGKPPAFDVQVHHLYNPEGITQYNVVPGLMGVILTMTLVMMTGLAITRERERGTMENLLATPVRPIEVMTGKIVPYVFIGLIQATIILLATHFVFHVPLAGNPIAIYLSALLFIAANLTVGITLSSLAQNQLQAMQLTFFYFLPNILLSGFMFPFAGMPKWAQFIGNLLPLTYFNRLIRGILLKGNGWADLWPSVWPMVLFTLIVMCIALRFYRRTLD</sequence>
<keyword evidence="7 8" id="KW-0472">Membrane</keyword>
<evidence type="ECO:0000256" key="3">
    <source>
        <dbReference type="ARBA" id="ARBA00022448"/>
    </source>
</evidence>
<dbReference type="OrthoDB" id="9808686at2"/>
<evidence type="ECO:0000256" key="4">
    <source>
        <dbReference type="ARBA" id="ARBA00022475"/>
    </source>
</evidence>
<dbReference type="Proteomes" id="UP000198263">
    <property type="component" value="Unassembled WGS sequence"/>
</dbReference>
<dbReference type="PANTHER" id="PTHR30294:SF29">
    <property type="entry name" value="MULTIDRUG ABC TRANSPORTER PERMEASE YBHS-RELATED"/>
    <property type="match status" value="1"/>
</dbReference>
<comment type="similarity">
    <text evidence="2">Belongs to the ABC-2 integral membrane protein family.</text>
</comment>
<keyword evidence="6 8" id="KW-1133">Transmembrane helix</keyword>
<accession>A0A658R014</accession>
<name>A0A658R014_9BURK</name>
<dbReference type="PROSITE" id="PS51012">
    <property type="entry name" value="ABC_TM2"/>
    <property type="match status" value="1"/>
</dbReference>
<dbReference type="EMBL" id="FCNV02000008">
    <property type="protein sequence ID" value="SAL36538.1"/>
    <property type="molecule type" value="Genomic_DNA"/>
</dbReference>
<dbReference type="InterPro" id="IPR051449">
    <property type="entry name" value="ABC-2_transporter_component"/>
</dbReference>
<keyword evidence="11" id="KW-1185">Reference proteome</keyword>